<evidence type="ECO:0000313" key="2">
    <source>
        <dbReference type="EMBL" id="MBO8481108.1"/>
    </source>
</evidence>
<comment type="caution">
    <text evidence="2">The sequence shown here is derived from an EMBL/GenBank/DDBJ whole genome shotgun (WGS) entry which is preliminary data.</text>
</comment>
<organism evidence="2 3">
    <name type="scientific">Candidatus Merdivivens faecigallinarum</name>
    <dbReference type="NCBI Taxonomy" id="2840871"/>
    <lineage>
        <taxon>Bacteria</taxon>
        <taxon>Pseudomonadati</taxon>
        <taxon>Bacteroidota</taxon>
        <taxon>Bacteroidia</taxon>
        <taxon>Bacteroidales</taxon>
        <taxon>Muribaculaceae</taxon>
        <taxon>Muribaculaceae incertae sedis</taxon>
        <taxon>Candidatus Merdivivens</taxon>
    </lineage>
</organism>
<name>A0A9D9J0V3_9BACT</name>
<accession>A0A9D9J0V3</accession>
<keyword evidence="1" id="KW-0175">Coiled coil</keyword>
<reference evidence="2" key="2">
    <citation type="journal article" date="2021" name="PeerJ">
        <title>Extensive microbial diversity within the chicken gut microbiome revealed by metagenomics and culture.</title>
        <authorList>
            <person name="Gilroy R."/>
            <person name="Ravi A."/>
            <person name="Getino M."/>
            <person name="Pursley I."/>
            <person name="Horton D.L."/>
            <person name="Alikhan N.F."/>
            <person name="Baker D."/>
            <person name="Gharbi K."/>
            <person name="Hall N."/>
            <person name="Watson M."/>
            <person name="Adriaenssens E.M."/>
            <person name="Foster-Nyarko E."/>
            <person name="Jarju S."/>
            <person name="Secka A."/>
            <person name="Antonio M."/>
            <person name="Oren A."/>
            <person name="Chaudhuri R.R."/>
            <person name="La Ragione R."/>
            <person name="Hildebrand F."/>
            <person name="Pallen M.J."/>
        </authorList>
    </citation>
    <scope>NUCLEOTIDE SEQUENCE</scope>
    <source>
        <strain evidence="2">B3-2255</strain>
    </source>
</reference>
<dbReference type="EMBL" id="JADILY010000019">
    <property type="protein sequence ID" value="MBO8481108.1"/>
    <property type="molecule type" value="Genomic_DNA"/>
</dbReference>
<evidence type="ECO:0000313" key="3">
    <source>
        <dbReference type="Proteomes" id="UP000823772"/>
    </source>
</evidence>
<sequence length="89" mass="10295">YRKIENGKTGLYNKKVLLLAEILGTTPAKLLFGYSMPETDDGMLKEEYERSIVELMEKNAELKKTIRNLEELVKAKDEIISMLKSMKNR</sequence>
<feature type="coiled-coil region" evidence="1">
    <location>
        <begin position="45"/>
        <end position="89"/>
    </location>
</feature>
<protein>
    <submittedName>
        <fullName evidence="2">Uncharacterized protein</fullName>
    </submittedName>
</protein>
<reference evidence="2" key="1">
    <citation type="submission" date="2020-10" db="EMBL/GenBank/DDBJ databases">
        <authorList>
            <person name="Gilroy R."/>
        </authorList>
    </citation>
    <scope>NUCLEOTIDE SEQUENCE</scope>
    <source>
        <strain evidence="2">B3-2255</strain>
    </source>
</reference>
<evidence type="ECO:0000256" key="1">
    <source>
        <dbReference type="SAM" id="Coils"/>
    </source>
</evidence>
<dbReference type="AlphaFoldDB" id="A0A9D9J0V3"/>
<proteinExistence type="predicted"/>
<gene>
    <name evidence="2" type="ORF">IAC87_01010</name>
</gene>
<feature type="non-terminal residue" evidence="2">
    <location>
        <position position="1"/>
    </location>
</feature>
<dbReference type="Proteomes" id="UP000823772">
    <property type="component" value="Unassembled WGS sequence"/>
</dbReference>